<evidence type="ECO:0000256" key="1">
    <source>
        <dbReference type="ARBA" id="ARBA00009528"/>
    </source>
</evidence>
<dbReference type="PANTHER" id="PTHR11963:SF48">
    <property type="entry name" value="DIPEPTIDASE B, ISOFORM A"/>
    <property type="match status" value="1"/>
</dbReference>
<evidence type="ECO:0000256" key="3">
    <source>
        <dbReference type="ARBA" id="ARBA00022670"/>
    </source>
</evidence>
<keyword evidence="4" id="KW-0378">Hydrolase</keyword>
<dbReference type="Proteomes" id="UP000410492">
    <property type="component" value="Unassembled WGS sequence"/>
</dbReference>
<feature type="domain" description="Cytosol aminopeptidase" evidence="5">
    <location>
        <begin position="177"/>
        <end position="263"/>
    </location>
</feature>
<evidence type="ECO:0000256" key="2">
    <source>
        <dbReference type="ARBA" id="ARBA00022438"/>
    </source>
</evidence>
<evidence type="ECO:0000313" key="6">
    <source>
        <dbReference type="EMBL" id="VEN50398.1"/>
    </source>
</evidence>
<keyword evidence="3" id="KW-0645">Protease</keyword>
<evidence type="ECO:0000313" key="7">
    <source>
        <dbReference type="Proteomes" id="UP000410492"/>
    </source>
</evidence>
<dbReference type="InterPro" id="IPR000819">
    <property type="entry name" value="Peptidase_M17_C"/>
</dbReference>
<dbReference type="AlphaFoldDB" id="A0A653CR58"/>
<gene>
    <name evidence="6" type="ORF">CALMAC_LOCUS11177</name>
</gene>
<keyword evidence="2" id="KW-0031">Aminopeptidase</keyword>
<name>A0A653CR58_CALMS</name>
<dbReference type="EMBL" id="CAACVG010008586">
    <property type="protein sequence ID" value="VEN50398.1"/>
    <property type="molecule type" value="Genomic_DNA"/>
</dbReference>
<keyword evidence="7" id="KW-1185">Reference proteome</keyword>
<dbReference type="GO" id="GO:0030145">
    <property type="term" value="F:manganese ion binding"/>
    <property type="evidence" value="ECO:0007669"/>
    <property type="project" value="InterPro"/>
</dbReference>
<sequence length="285" mass="31861">MTESCQKTILNAVSWQDIDGYDGIVLVTAPDQLVIQKILHDAITEAQQYDASLTTELVVLPLPSLKSKLVHSPTGPIDPDYGDVRAFKKAAASGIKRALKSGMKTPLLVLEEHPRFQRAELVTLLGALQAIYVPIQLRESGSPKAQKVHKLGVLTNDIEKTKKLIHIADILESGRRVACDIGDADPERMAPQKVEEYVRRVFHDGIIKLDVISDLQQLKKEFPLFEPVNRAASVVERHRGRVIFLEYDPKDNVTETLYLVGKGKSDLEQSLDELEINFFRTFGVD</sequence>
<dbReference type="InterPro" id="IPR011356">
    <property type="entry name" value="Leucine_aapep/pepB"/>
</dbReference>
<comment type="similarity">
    <text evidence="1">Belongs to the peptidase M17 family.</text>
</comment>
<accession>A0A653CR58</accession>
<dbReference type="OrthoDB" id="10041421at2759"/>
<feature type="non-terminal residue" evidence="6">
    <location>
        <position position="285"/>
    </location>
</feature>
<dbReference type="Pfam" id="PF00883">
    <property type="entry name" value="Peptidase_M17"/>
    <property type="match status" value="1"/>
</dbReference>
<dbReference type="Gene3D" id="3.40.630.10">
    <property type="entry name" value="Zn peptidases"/>
    <property type="match status" value="1"/>
</dbReference>
<evidence type="ECO:0000259" key="5">
    <source>
        <dbReference type="Pfam" id="PF00883"/>
    </source>
</evidence>
<proteinExistence type="inferred from homology"/>
<evidence type="ECO:0000256" key="4">
    <source>
        <dbReference type="ARBA" id="ARBA00022801"/>
    </source>
</evidence>
<dbReference type="PANTHER" id="PTHR11963">
    <property type="entry name" value="LEUCINE AMINOPEPTIDASE-RELATED"/>
    <property type="match status" value="1"/>
</dbReference>
<reference evidence="6 7" key="1">
    <citation type="submission" date="2019-01" db="EMBL/GenBank/DDBJ databases">
        <authorList>
            <person name="Sayadi A."/>
        </authorList>
    </citation>
    <scope>NUCLEOTIDE SEQUENCE [LARGE SCALE GENOMIC DNA]</scope>
</reference>
<dbReference type="GO" id="GO:0006508">
    <property type="term" value="P:proteolysis"/>
    <property type="evidence" value="ECO:0007669"/>
    <property type="project" value="UniProtKB-KW"/>
</dbReference>
<dbReference type="SUPFAM" id="SSF53187">
    <property type="entry name" value="Zn-dependent exopeptidases"/>
    <property type="match status" value="1"/>
</dbReference>
<protein>
    <recommendedName>
        <fullName evidence="5">Cytosol aminopeptidase domain-containing protein</fullName>
    </recommendedName>
</protein>
<organism evidence="6 7">
    <name type="scientific">Callosobruchus maculatus</name>
    <name type="common">Southern cowpea weevil</name>
    <name type="synonym">Pulse bruchid</name>
    <dbReference type="NCBI Taxonomy" id="64391"/>
    <lineage>
        <taxon>Eukaryota</taxon>
        <taxon>Metazoa</taxon>
        <taxon>Ecdysozoa</taxon>
        <taxon>Arthropoda</taxon>
        <taxon>Hexapoda</taxon>
        <taxon>Insecta</taxon>
        <taxon>Pterygota</taxon>
        <taxon>Neoptera</taxon>
        <taxon>Endopterygota</taxon>
        <taxon>Coleoptera</taxon>
        <taxon>Polyphaga</taxon>
        <taxon>Cucujiformia</taxon>
        <taxon>Chrysomeloidea</taxon>
        <taxon>Chrysomelidae</taxon>
        <taxon>Bruchinae</taxon>
        <taxon>Bruchini</taxon>
        <taxon>Callosobruchus</taxon>
    </lineage>
</organism>
<dbReference type="GO" id="GO:0070006">
    <property type="term" value="F:metalloaminopeptidase activity"/>
    <property type="evidence" value="ECO:0007669"/>
    <property type="project" value="InterPro"/>
</dbReference>
<dbReference type="GO" id="GO:0005737">
    <property type="term" value="C:cytoplasm"/>
    <property type="evidence" value="ECO:0007669"/>
    <property type="project" value="InterPro"/>
</dbReference>